<dbReference type="CDD" id="cd01861">
    <property type="entry name" value="Rab6"/>
    <property type="match status" value="1"/>
</dbReference>
<dbReference type="PROSITE" id="PS51419">
    <property type="entry name" value="RAB"/>
    <property type="match status" value="1"/>
</dbReference>
<name>F1L6W2_ASCSU</name>
<dbReference type="PROSITE" id="PS51420">
    <property type="entry name" value="RHO"/>
    <property type="match status" value="1"/>
</dbReference>
<dbReference type="PANTHER" id="PTHR47977">
    <property type="entry name" value="RAS-RELATED PROTEIN RAB"/>
    <property type="match status" value="1"/>
</dbReference>
<dbReference type="Gene3D" id="3.40.50.300">
    <property type="entry name" value="P-loop containing nucleotide triphosphate hydrolases"/>
    <property type="match status" value="1"/>
</dbReference>
<dbReference type="Pfam" id="PF00071">
    <property type="entry name" value="Ras"/>
    <property type="match status" value="1"/>
</dbReference>
<dbReference type="GO" id="GO:0005525">
    <property type="term" value="F:GTP binding"/>
    <property type="evidence" value="ECO:0007669"/>
    <property type="project" value="UniProtKB-KW"/>
</dbReference>
<dbReference type="PROSITE" id="PS51421">
    <property type="entry name" value="RAS"/>
    <property type="match status" value="1"/>
</dbReference>
<evidence type="ECO:0000313" key="4">
    <source>
        <dbReference type="EMBL" id="ADY45866.1"/>
    </source>
</evidence>
<dbReference type="FunFam" id="3.40.50.300:FF:000823">
    <property type="entry name" value="Small GTPase RAB, putative"/>
    <property type="match status" value="1"/>
</dbReference>
<dbReference type="GO" id="GO:0003924">
    <property type="term" value="F:GTPase activity"/>
    <property type="evidence" value="ECO:0007669"/>
    <property type="project" value="InterPro"/>
</dbReference>
<dbReference type="PRINTS" id="PR00449">
    <property type="entry name" value="RASTRNSFRMNG"/>
</dbReference>
<dbReference type="SMART" id="SM00174">
    <property type="entry name" value="RHO"/>
    <property type="match status" value="1"/>
</dbReference>
<protein>
    <submittedName>
        <fullName evidence="4">GTP-binding protein ryh1</fullName>
    </submittedName>
</protein>
<feature type="region of interest" description="Disordered" evidence="3">
    <location>
        <begin position="1"/>
        <end position="20"/>
    </location>
</feature>
<dbReference type="SMART" id="SM00175">
    <property type="entry name" value="RAB"/>
    <property type="match status" value="1"/>
</dbReference>
<reference evidence="4" key="1">
    <citation type="journal article" date="2011" name="Genome Res.">
        <title>Deep small RNA sequencing from the nematode Ascaris reveals conservation, functional diversification, and novel developmental profiles.</title>
        <authorList>
            <person name="Wang J."/>
            <person name="Czech B."/>
            <person name="Crunk A."/>
            <person name="Wallace A."/>
            <person name="Mitreva M."/>
            <person name="Hannon G.J."/>
            <person name="Davis R.E."/>
        </authorList>
    </citation>
    <scope>NUCLEOTIDE SEQUENCE</scope>
</reference>
<sequence length="226" mass="25612">MIDDLPTPCSPRKTSLSSMSENGECLMKKSSLELTKYKIVFLGEQGVGKSSIITKFLRNEVAEDYIATIGIDFFSKNIVVEGKTVRLQIWDTAGQERFRSLIPSYLRDSDVAVIVYDVSSPTSFAKTRQWFNYVNRQRAGDIAIILVGNKSDLTDKRKISYESGERIAAAWNCRHMDVSALTGRNIQELFVFIAGTLAHEKKSYAECDRIQLAYDEKRHRKSVCMC</sequence>
<dbReference type="InterPro" id="IPR001806">
    <property type="entry name" value="Small_GTPase"/>
</dbReference>
<accession>F1L6W2</accession>
<dbReference type="PROSITE" id="PS51417">
    <property type="entry name" value="ARF"/>
    <property type="match status" value="1"/>
</dbReference>
<keyword evidence="2" id="KW-0342">GTP-binding</keyword>
<dbReference type="InterPro" id="IPR005225">
    <property type="entry name" value="Small_GTP-bd"/>
</dbReference>
<dbReference type="InterPro" id="IPR050227">
    <property type="entry name" value="Rab"/>
</dbReference>
<dbReference type="NCBIfam" id="TIGR00231">
    <property type="entry name" value="small_GTP"/>
    <property type="match status" value="1"/>
</dbReference>
<organism evidence="4">
    <name type="scientific">Ascaris suum</name>
    <name type="common">Pig roundworm</name>
    <name type="synonym">Ascaris lumbricoides</name>
    <dbReference type="NCBI Taxonomy" id="6253"/>
    <lineage>
        <taxon>Eukaryota</taxon>
        <taxon>Metazoa</taxon>
        <taxon>Ecdysozoa</taxon>
        <taxon>Nematoda</taxon>
        <taxon>Chromadorea</taxon>
        <taxon>Rhabditida</taxon>
        <taxon>Spirurina</taxon>
        <taxon>Ascaridomorpha</taxon>
        <taxon>Ascaridoidea</taxon>
        <taxon>Ascarididae</taxon>
        <taxon>Ascaris</taxon>
    </lineage>
</organism>
<evidence type="ECO:0000256" key="1">
    <source>
        <dbReference type="ARBA" id="ARBA00022741"/>
    </source>
</evidence>
<evidence type="ECO:0000256" key="3">
    <source>
        <dbReference type="SAM" id="MobiDB-lite"/>
    </source>
</evidence>
<proteinExistence type="evidence at transcript level"/>
<keyword evidence="1" id="KW-0547">Nucleotide-binding</keyword>
<dbReference type="SMART" id="SM00173">
    <property type="entry name" value="RAS"/>
    <property type="match status" value="1"/>
</dbReference>
<dbReference type="SMART" id="SM00176">
    <property type="entry name" value="RAN"/>
    <property type="match status" value="1"/>
</dbReference>
<dbReference type="InterPro" id="IPR027417">
    <property type="entry name" value="P-loop_NTPase"/>
</dbReference>
<dbReference type="AlphaFoldDB" id="F1L6W2"/>
<dbReference type="SUPFAM" id="SSF52540">
    <property type="entry name" value="P-loop containing nucleoside triphosphate hydrolases"/>
    <property type="match status" value="1"/>
</dbReference>
<evidence type="ECO:0000256" key="2">
    <source>
        <dbReference type="ARBA" id="ARBA00023134"/>
    </source>
</evidence>
<dbReference type="EMBL" id="JI172655">
    <property type="protein sequence ID" value="ADY45866.1"/>
    <property type="molecule type" value="mRNA"/>
</dbReference>